<sequence>MSTGICRKCEFLEDELHMAANVPRGTAQWRDLQRTRLKHTKASIRTLQAHFDALQARLDALDSERCQLEETLDSFVYPIESIPVEIVSQIFLNCLPANGRVRPFIFSAPVSLAQISRHWREIAVSIPHLWRSIDLELGNLISCGEDVGDGSPYAHVCGLLKTWFRRTNGHPLSITLRCHADFDLMPPNILS</sequence>
<dbReference type="AlphaFoldDB" id="A0AAD7G007"/>
<keyword evidence="3" id="KW-1185">Reference proteome</keyword>
<proteinExistence type="predicted"/>
<dbReference type="SUPFAM" id="SSF81383">
    <property type="entry name" value="F-box domain"/>
    <property type="match status" value="1"/>
</dbReference>
<protein>
    <recommendedName>
        <fullName evidence="1">F-box domain-containing protein</fullName>
    </recommendedName>
</protein>
<evidence type="ECO:0000259" key="1">
    <source>
        <dbReference type="Pfam" id="PF12937"/>
    </source>
</evidence>
<feature type="domain" description="F-box" evidence="1">
    <location>
        <begin position="79"/>
        <end position="135"/>
    </location>
</feature>
<dbReference type="InterPro" id="IPR001810">
    <property type="entry name" value="F-box_dom"/>
</dbReference>
<accession>A0AAD7G007</accession>
<gene>
    <name evidence="2" type="ORF">B0H17DRAFT_403493</name>
</gene>
<dbReference type="EMBL" id="JARKIE010000340">
    <property type="protein sequence ID" value="KAJ7652978.1"/>
    <property type="molecule type" value="Genomic_DNA"/>
</dbReference>
<dbReference type="Proteomes" id="UP001221757">
    <property type="component" value="Unassembled WGS sequence"/>
</dbReference>
<organism evidence="2 3">
    <name type="scientific">Mycena rosella</name>
    <name type="common">Pink bonnet</name>
    <name type="synonym">Agaricus rosellus</name>
    <dbReference type="NCBI Taxonomy" id="1033263"/>
    <lineage>
        <taxon>Eukaryota</taxon>
        <taxon>Fungi</taxon>
        <taxon>Dikarya</taxon>
        <taxon>Basidiomycota</taxon>
        <taxon>Agaricomycotina</taxon>
        <taxon>Agaricomycetes</taxon>
        <taxon>Agaricomycetidae</taxon>
        <taxon>Agaricales</taxon>
        <taxon>Marasmiineae</taxon>
        <taxon>Mycenaceae</taxon>
        <taxon>Mycena</taxon>
    </lineage>
</organism>
<evidence type="ECO:0000313" key="3">
    <source>
        <dbReference type="Proteomes" id="UP001221757"/>
    </source>
</evidence>
<name>A0AAD7G007_MYCRO</name>
<feature type="non-terminal residue" evidence="2">
    <location>
        <position position="191"/>
    </location>
</feature>
<evidence type="ECO:0000313" key="2">
    <source>
        <dbReference type="EMBL" id="KAJ7652978.1"/>
    </source>
</evidence>
<dbReference type="Pfam" id="PF12937">
    <property type="entry name" value="F-box-like"/>
    <property type="match status" value="1"/>
</dbReference>
<reference evidence="2" key="1">
    <citation type="submission" date="2023-03" db="EMBL/GenBank/DDBJ databases">
        <title>Massive genome expansion in bonnet fungi (Mycena s.s.) driven by repeated elements and novel gene families across ecological guilds.</title>
        <authorList>
            <consortium name="Lawrence Berkeley National Laboratory"/>
            <person name="Harder C.B."/>
            <person name="Miyauchi S."/>
            <person name="Viragh M."/>
            <person name="Kuo A."/>
            <person name="Thoen E."/>
            <person name="Andreopoulos B."/>
            <person name="Lu D."/>
            <person name="Skrede I."/>
            <person name="Drula E."/>
            <person name="Henrissat B."/>
            <person name="Morin E."/>
            <person name="Kohler A."/>
            <person name="Barry K."/>
            <person name="LaButti K."/>
            <person name="Morin E."/>
            <person name="Salamov A."/>
            <person name="Lipzen A."/>
            <person name="Mereny Z."/>
            <person name="Hegedus B."/>
            <person name="Baldrian P."/>
            <person name="Stursova M."/>
            <person name="Weitz H."/>
            <person name="Taylor A."/>
            <person name="Grigoriev I.V."/>
            <person name="Nagy L.G."/>
            <person name="Martin F."/>
            <person name="Kauserud H."/>
        </authorList>
    </citation>
    <scope>NUCLEOTIDE SEQUENCE</scope>
    <source>
        <strain evidence="2">CBHHK067</strain>
    </source>
</reference>
<comment type="caution">
    <text evidence="2">The sequence shown here is derived from an EMBL/GenBank/DDBJ whole genome shotgun (WGS) entry which is preliminary data.</text>
</comment>
<dbReference type="InterPro" id="IPR036047">
    <property type="entry name" value="F-box-like_dom_sf"/>
</dbReference>
<dbReference type="Gene3D" id="1.20.1280.50">
    <property type="match status" value="1"/>
</dbReference>